<dbReference type="EMBL" id="JALBGC010000006">
    <property type="protein sequence ID" value="MCI1189858.1"/>
    <property type="molecule type" value="Genomic_DNA"/>
</dbReference>
<gene>
    <name evidence="3" type="ORF">MON38_20745</name>
</gene>
<protein>
    <submittedName>
        <fullName evidence="3">Replication initiation protein</fullName>
    </submittedName>
</protein>
<feature type="domain" description="Initiator Rep protein WH1" evidence="2">
    <location>
        <begin position="14"/>
        <end position="163"/>
    </location>
</feature>
<dbReference type="AlphaFoldDB" id="A0A9X1VKF9"/>
<dbReference type="GO" id="GO:0003887">
    <property type="term" value="F:DNA-directed DNA polymerase activity"/>
    <property type="evidence" value="ECO:0007669"/>
    <property type="project" value="InterPro"/>
</dbReference>
<evidence type="ECO:0000256" key="1">
    <source>
        <dbReference type="ARBA" id="ARBA00038283"/>
    </source>
</evidence>
<dbReference type="RefSeq" id="WP_241938067.1">
    <property type="nucleotide sequence ID" value="NZ_JALBGC010000006.1"/>
</dbReference>
<evidence type="ECO:0000259" key="2">
    <source>
        <dbReference type="Pfam" id="PF01051"/>
    </source>
</evidence>
<reference evidence="3" key="1">
    <citation type="submission" date="2022-03" db="EMBL/GenBank/DDBJ databases">
        <title>Bacterial whole genome sequence for Hymenobacter sp. DH14.</title>
        <authorList>
            <person name="Le V."/>
        </authorList>
    </citation>
    <scope>NUCLEOTIDE SEQUENCE</scope>
    <source>
        <strain evidence="3">DH14</strain>
    </source>
</reference>
<dbReference type="InterPro" id="IPR036388">
    <property type="entry name" value="WH-like_DNA-bd_sf"/>
</dbReference>
<name>A0A9X1VKF9_9BACT</name>
<keyword evidence="4" id="KW-1185">Reference proteome</keyword>
<sequence>MDNQLTVITPRPEVRQHNALINSSFVLNTLEWRAFTAILARIHPDDEEFKEYFIPAPELVGDESGGSAYSQIKSLAKRLLDRTLYVELLGPNGERVTKPDYEYISFITKARYVRQRGGLFVKVNPDFVPYLLQLTQRGNFTKSLTAELKSLHSSHSFKIYWLLSEYRTFGARTFTVEDLRFRLGIRPDEYTDRFNNFKAKVLDKAQEELADTDLRFEMELLRVGKAVQQIRFTFNAGPLVLEPSATKLPFEVVKPATAVEPWAMNLLAVGVAEAGCEVIRRHLAEGQYSVEYLDYVLEVLRRPRKSKIRKPADYAYKCITGKLLLEEFRRSQEAPPVAAANPVRKSAVKPVAVVPAETVYQLEEVREMYETPGPFAKHAERAPTFDQHIERIYLSQGFVLETRSGQQVLVLRTPT</sequence>
<dbReference type="Pfam" id="PF01051">
    <property type="entry name" value="Rep3_N"/>
    <property type="match status" value="1"/>
</dbReference>
<dbReference type="Proteomes" id="UP001139193">
    <property type="component" value="Unassembled WGS sequence"/>
</dbReference>
<proteinExistence type="inferred from homology"/>
<dbReference type="Gene3D" id="1.10.10.10">
    <property type="entry name" value="Winged helix-like DNA-binding domain superfamily/Winged helix DNA-binding domain"/>
    <property type="match status" value="2"/>
</dbReference>
<dbReference type="SUPFAM" id="SSF46785">
    <property type="entry name" value="Winged helix' DNA-binding domain"/>
    <property type="match status" value="2"/>
</dbReference>
<dbReference type="Pfam" id="PF21205">
    <property type="entry name" value="Rep3_C"/>
    <property type="match status" value="1"/>
</dbReference>
<comment type="caution">
    <text evidence="3">The sequence shown here is derived from an EMBL/GenBank/DDBJ whole genome shotgun (WGS) entry which is preliminary data.</text>
</comment>
<evidence type="ECO:0000313" key="3">
    <source>
        <dbReference type="EMBL" id="MCI1189858.1"/>
    </source>
</evidence>
<evidence type="ECO:0000313" key="4">
    <source>
        <dbReference type="Proteomes" id="UP001139193"/>
    </source>
</evidence>
<dbReference type="GO" id="GO:0006270">
    <property type="term" value="P:DNA replication initiation"/>
    <property type="evidence" value="ECO:0007669"/>
    <property type="project" value="InterPro"/>
</dbReference>
<dbReference type="InterPro" id="IPR000525">
    <property type="entry name" value="Initiator_Rep_WH1"/>
</dbReference>
<organism evidence="3 4">
    <name type="scientific">Hymenobacter cyanobacteriorum</name>
    <dbReference type="NCBI Taxonomy" id="2926463"/>
    <lineage>
        <taxon>Bacteria</taxon>
        <taxon>Pseudomonadati</taxon>
        <taxon>Bacteroidota</taxon>
        <taxon>Cytophagia</taxon>
        <taxon>Cytophagales</taxon>
        <taxon>Hymenobacteraceae</taxon>
        <taxon>Hymenobacter</taxon>
    </lineage>
</organism>
<accession>A0A9X1VKF9</accession>
<dbReference type="InterPro" id="IPR036390">
    <property type="entry name" value="WH_DNA-bd_sf"/>
</dbReference>
<comment type="similarity">
    <text evidence="1">Belongs to the initiator RepB protein family.</text>
</comment>